<dbReference type="Proteomes" id="UP000499080">
    <property type="component" value="Unassembled WGS sequence"/>
</dbReference>
<dbReference type="OrthoDB" id="6627680at2759"/>
<dbReference type="InterPro" id="IPR048367">
    <property type="entry name" value="TNP-like_RNaseH_C"/>
</dbReference>
<gene>
    <name evidence="3" type="ORF">AVEN_229752_1</name>
</gene>
<accession>A0A4Y2MG50</accession>
<name>A0A4Y2MG50_ARAVE</name>
<organism evidence="3 4">
    <name type="scientific">Araneus ventricosus</name>
    <name type="common">Orbweaver spider</name>
    <name type="synonym">Epeira ventricosa</name>
    <dbReference type="NCBI Taxonomy" id="182803"/>
    <lineage>
        <taxon>Eukaryota</taxon>
        <taxon>Metazoa</taxon>
        <taxon>Ecdysozoa</taxon>
        <taxon>Arthropoda</taxon>
        <taxon>Chelicerata</taxon>
        <taxon>Arachnida</taxon>
        <taxon>Araneae</taxon>
        <taxon>Araneomorphae</taxon>
        <taxon>Entelegynae</taxon>
        <taxon>Araneoidea</taxon>
        <taxon>Araneidae</taxon>
        <taxon>Araneus</taxon>
    </lineage>
</organism>
<protein>
    <recommendedName>
        <fullName evidence="2">Transposable element P transposase-like RNase H C-terminal domain-containing protein</fullName>
    </recommendedName>
</protein>
<evidence type="ECO:0000313" key="3">
    <source>
        <dbReference type="EMBL" id="GBN26121.1"/>
    </source>
</evidence>
<proteinExistence type="predicted"/>
<dbReference type="EMBL" id="BGPR01123154">
    <property type="protein sequence ID" value="GBN26121.1"/>
    <property type="molecule type" value="Genomic_DNA"/>
</dbReference>
<feature type="region of interest" description="Disordered" evidence="1">
    <location>
        <begin position="1"/>
        <end position="24"/>
    </location>
</feature>
<evidence type="ECO:0000259" key="2">
    <source>
        <dbReference type="Pfam" id="PF21789"/>
    </source>
</evidence>
<comment type="caution">
    <text evidence="3">The sequence shown here is derived from an EMBL/GenBank/DDBJ whole genome shotgun (WGS) entry which is preliminary data.</text>
</comment>
<evidence type="ECO:0000313" key="4">
    <source>
        <dbReference type="Proteomes" id="UP000499080"/>
    </source>
</evidence>
<dbReference type="AlphaFoldDB" id="A0A4Y2MG50"/>
<evidence type="ECO:0000256" key="1">
    <source>
        <dbReference type="SAM" id="MobiDB-lite"/>
    </source>
</evidence>
<feature type="domain" description="Transposable element P transposase-like RNase H C-terminal" evidence="2">
    <location>
        <begin position="58"/>
        <end position="81"/>
    </location>
</feature>
<keyword evidence="4" id="KW-1185">Reference proteome</keyword>
<reference evidence="3 4" key="1">
    <citation type="journal article" date="2019" name="Sci. Rep.">
        <title>Orb-weaving spider Araneus ventricosus genome elucidates the spidroin gene catalogue.</title>
        <authorList>
            <person name="Kono N."/>
            <person name="Nakamura H."/>
            <person name="Ohtoshi R."/>
            <person name="Moran D.A.P."/>
            <person name="Shinohara A."/>
            <person name="Yoshida Y."/>
            <person name="Fujiwara M."/>
            <person name="Mori M."/>
            <person name="Tomita M."/>
            <person name="Arakawa K."/>
        </authorList>
    </citation>
    <scope>NUCLEOTIDE SEQUENCE [LARGE SCALE GENOMIC DNA]</scope>
</reference>
<sequence>MGHSGPKPETLPLGHRGPKRKGKSYLPFQKGFSIPVASLYGSYGDLKPLNVKFILTSRLNQDCLENFFSQIRSIGHFYDHPLPSEEKHLIRMLLFGKNGDDIPFSSSANTLQIFSYN</sequence>
<dbReference type="Pfam" id="PF21789">
    <property type="entry name" value="TNP-like_RNaseH_C"/>
    <property type="match status" value="1"/>
</dbReference>